<organism evidence="7 8">
    <name type="scientific">Ceratopteris richardii</name>
    <name type="common">Triangle waterfern</name>
    <dbReference type="NCBI Taxonomy" id="49495"/>
    <lineage>
        <taxon>Eukaryota</taxon>
        <taxon>Viridiplantae</taxon>
        <taxon>Streptophyta</taxon>
        <taxon>Embryophyta</taxon>
        <taxon>Tracheophyta</taxon>
        <taxon>Polypodiopsida</taxon>
        <taxon>Polypodiidae</taxon>
        <taxon>Polypodiales</taxon>
        <taxon>Pteridineae</taxon>
        <taxon>Pteridaceae</taxon>
        <taxon>Parkerioideae</taxon>
        <taxon>Ceratopteris</taxon>
    </lineage>
</organism>
<feature type="compositionally biased region" description="Low complexity" evidence="5">
    <location>
        <begin position="439"/>
        <end position="448"/>
    </location>
</feature>
<dbReference type="PANTHER" id="PTHR13112:SF0">
    <property type="entry name" value="FI21285P1"/>
    <property type="match status" value="1"/>
</dbReference>
<dbReference type="GO" id="GO:0003729">
    <property type="term" value="F:mRNA binding"/>
    <property type="evidence" value="ECO:0007669"/>
    <property type="project" value="TreeGrafter"/>
</dbReference>
<evidence type="ECO:0000313" key="7">
    <source>
        <dbReference type="EMBL" id="KAH7432264.1"/>
    </source>
</evidence>
<feature type="compositionally biased region" description="Polar residues" evidence="5">
    <location>
        <begin position="492"/>
        <end position="515"/>
    </location>
</feature>
<dbReference type="InterPro" id="IPR005120">
    <property type="entry name" value="UPF3_dom"/>
</dbReference>
<keyword evidence="4" id="KW-0539">Nucleus</keyword>
<proteinExistence type="inferred from homology"/>
<dbReference type="GO" id="GO:0005737">
    <property type="term" value="C:cytoplasm"/>
    <property type="evidence" value="ECO:0007669"/>
    <property type="project" value="TreeGrafter"/>
</dbReference>
<dbReference type="PANTHER" id="PTHR13112">
    <property type="entry name" value="UPF3 REGULATOR OF NONSENSE TRANSCRIPTS-LIKE PROTEIN"/>
    <property type="match status" value="1"/>
</dbReference>
<dbReference type="GO" id="GO:0045727">
    <property type="term" value="P:positive regulation of translation"/>
    <property type="evidence" value="ECO:0007669"/>
    <property type="project" value="TreeGrafter"/>
</dbReference>
<dbReference type="OMA" id="CCKLWRS"/>
<evidence type="ECO:0000313" key="8">
    <source>
        <dbReference type="Proteomes" id="UP000825935"/>
    </source>
</evidence>
<protein>
    <recommendedName>
        <fullName evidence="6">UPF3 domain-containing protein</fullName>
    </recommendedName>
</protein>
<dbReference type="OrthoDB" id="18087at2759"/>
<dbReference type="GO" id="GO:0005730">
    <property type="term" value="C:nucleolus"/>
    <property type="evidence" value="ECO:0007669"/>
    <property type="project" value="TreeGrafter"/>
</dbReference>
<feature type="domain" description="UPF3" evidence="6">
    <location>
        <begin position="124"/>
        <end position="286"/>
    </location>
</feature>
<evidence type="ECO:0000259" key="6">
    <source>
        <dbReference type="Pfam" id="PF03467"/>
    </source>
</evidence>
<dbReference type="EMBL" id="CM035412">
    <property type="protein sequence ID" value="KAH7432264.1"/>
    <property type="molecule type" value="Genomic_DNA"/>
</dbReference>
<comment type="similarity">
    <text evidence="2">Belongs to the RENT3 family.</text>
</comment>
<name>A0A8T2UG17_CERRI</name>
<gene>
    <name evidence="7" type="ORF">KP509_07G016200</name>
</gene>
<evidence type="ECO:0000256" key="2">
    <source>
        <dbReference type="ARBA" id="ARBA00005991"/>
    </source>
</evidence>
<feature type="region of interest" description="Disordered" evidence="5">
    <location>
        <begin position="433"/>
        <end position="452"/>
    </location>
</feature>
<dbReference type="GO" id="GO:0000184">
    <property type="term" value="P:nuclear-transcribed mRNA catabolic process, nonsense-mediated decay"/>
    <property type="evidence" value="ECO:0007669"/>
    <property type="project" value="UniProtKB-KW"/>
</dbReference>
<comment type="caution">
    <text evidence="7">The sequence shown here is derived from an EMBL/GenBank/DDBJ whole genome shotgun (WGS) entry which is preliminary data.</text>
</comment>
<keyword evidence="3" id="KW-0866">Nonsense-mediated mRNA decay</keyword>
<dbReference type="InterPro" id="IPR012677">
    <property type="entry name" value="Nucleotide-bd_a/b_plait_sf"/>
</dbReference>
<dbReference type="AlphaFoldDB" id="A0A8T2UG17"/>
<feature type="compositionally biased region" description="Basic and acidic residues" evidence="5">
    <location>
        <begin position="516"/>
        <end position="538"/>
    </location>
</feature>
<feature type="region of interest" description="Disordered" evidence="5">
    <location>
        <begin position="476"/>
        <end position="615"/>
    </location>
</feature>
<dbReference type="SUPFAM" id="SSF54928">
    <property type="entry name" value="RNA-binding domain, RBD"/>
    <property type="match status" value="1"/>
</dbReference>
<dbReference type="Proteomes" id="UP000825935">
    <property type="component" value="Chromosome 7"/>
</dbReference>
<feature type="compositionally biased region" description="Polar residues" evidence="5">
    <location>
        <begin position="554"/>
        <end position="566"/>
    </location>
</feature>
<feature type="compositionally biased region" description="Basic and acidic residues" evidence="5">
    <location>
        <begin position="336"/>
        <end position="367"/>
    </location>
</feature>
<evidence type="ECO:0000256" key="5">
    <source>
        <dbReference type="SAM" id="MobiDB-lite"/>
    </source>
</evidence>
<evidence type="ECO:0000256" key="1">
    <source>
        <dbReference type="ARBA" id="ARBA00004123"/>
    </source>
</evidence>
<sequence length="615" mass="67559">MINERSPVIHRGTQQHYQYDRLYPNPKLAFRQNASIDWTSTGQPSPNSSTQPQFLNQKKDWGYNLAPSNAGSFSLHPSGPSSCMVSIPGEEKGEGCNRLNSEILESSVMSGSGATSALKDAFSRTKVIVRHLPPGLAESTFMEQIAPHFSAIYSTITFYPGKTSGKGTSYSRAYIEFKHPEHVLDFYQAFNGHAFVNEKGTQYKALVEYAPNQRVPKLWSKKDPREGSIFQDPDYIKFTEQIAKPVDYLPSAEAQLEKKETERIMNSAKEAIIVTPLMEFVRQKRAMKSMPQKLLAGSGKISVRGGTSSMASSGKMVLKRGTDRSSANSMYAGGSRLKEKTTYVPRYEENQRRDISGDKKGRLADAKDYKTVQEDSYSKTGVPNQAGKQSGIKVFIGTKKNILGLDKEEIINGGSSGSLVSVSDYKNGAHIVRSREISSGKSGSSHQSTTGEDMLIQRVESGGRHGKGASPRVQFLLQKSDQPNEREKRASRSQAWKSMNKELNASESDSVSSQAAEEKSEATRQDGRRLRNKDRPDRPVWTVRQRGDPAESPKNASVAPSLSPPGSQRLGRGPRDLDHNAMPDGNKAPNKRGGSSATYGGHEKQVWVAKPGSGS</sequence>
<dbReference type="Gene3D" id="3.30.70.330">
    <property type="match status" value="1"/>
</dbReference>
<dbReference type="CDD" id="cd12455">
    <property type="entry name" value="RRM_like_Smg4_UPF3"/>
    <property type="match status" value="1"/>
</dbReference>
<reference evidence="7" key="1">
    <citation type="submission" date="2021-08" db="EMBL/GenBank/DDBJ databases">
        <title>WGS assembly of Ceratopteris richardii.</title>
        <authorList>
            <person name="Marchant D.B."/>
            <person name="Chen G."/>
            <person name="Jenkins J."/>
            <person name="Shu S."/>
            <person name="Leebens-Mack J."/>
            <person name="Grimwood J."/>
            <person name="Schmutz J."/>
            <person name="Soltis P."/>
            <person name="Soltis D."/>
            <person name="Chen Z.-H."/>
        </authorList>
    </citation>
    <scope>NUCLEOTIDE SEQUENCE</scope>
    <source>
        <strain evidence="7">Whitten #5841</strain>
        <tissue evidence="7">Leaf</tissue>
    </source>
</reference>
<comment type="subcellular location">
    <subcellularLocation>
        <location evidence="1">Nucleus</location>
    </subcellularLocation>
</comment>
<evidence type="ECO:0000256" key="4">
    <source>
        <dbReference type="ARBA" id="ARBA00023242"/>
    </source>
</evidence>
<dbReference type="InterPro" id="IPR035979">
    <property type="entry name" value="RBD_domain_sf"/>
</dbReference>
<keyword evidence="8" id="KW-1185">Reference proteome</keyword>
<feature type="region of interest" description="Disordered" evidence="5">
    <location>
        <begin position="299"/>
        <end position="367"/>
    </location>
</feature>
<evidence type="ECO:0000256" key="3">
    <source>
        <dbReference type="ARBA" id="ARBA00023161"/>
    </source>
</evidence>
<dbReference type="Pfam" id="PF03467">
    <property type="entry name" value="Smg4_UPF3"/>
    <property type="match status" value="1"/>
</dbReference>
<dbReference type="InterPro" id="IPR039722">
    <property type="entry name" value="Upf3"/>
</dbReference>
<accession>A0A8T2UG17</accession>